<dbReference type="RefSeq" id="XP_011098590.1">
    <property type="nucleotide sequence ID" value="XM_011100288.2"/>
</dbReference>
<evidence type="ECO:0000256" key="3">
    <source>
        <dbReference type="ARBA" id="ARBA00022946"/>
    </source>
</evidence>
<dbReference type="OrthoDB" id="637682at2759"/>
<evidence type="ECO:0000313" key="5">
    <source>
        <dbReference type="RefSeq" id="XP_011098590.1"/>
    </source>
</evidence>
<dbReference type="InParanoid" id="A0A6I9UII0"/>
<dbReference type="SMART" id="SM00733">
    <property type="entry name" value="Mterf"/>
    <property type="match status" value="6"/>
</dbReference>
<keyword evidence="2" id="KW-0805">Transcription regulation</keyword>
<keyword evidence="3" id="KW-0809">Transit peptide</keyword>
<evidence type="ECO:0000256" key="1">
    <source>
        <dbReference type="ARBA" id="ARBA00007692"/>
    </source>
</evidence>
<dbReference type="InterPro" id="IPR038538">
    <property type="entry name" value="MTERF_sf"/>
</dbReference>
<evidence type="ECO:0000313" key="4">
    <source>
        <dbReference type="Proteomes" id="UP000504604"/>
    </source>
</evidence>
<dbReference type="AlphaFoldDB" id="A0A6I9UII0"/>
<dbReference type="Pfam" id="PF02536">
    <property type="entry name" value="mTERF"/>
    <property type="match status" value="2"/>
</dbReference>
<accession>A0A6I9UII0</accession>
<name>A0A6I9UII0_SESIN</name>
<reference evidence="5" key="1">
    <citation type="submission" date="2025-08" db="UniProtKB">
        <authorList>
            <consortium name="RefSeq"/>
        </authorList>
    </citation>
    <scope>IDENTIFICATION</scope>
</reference>
<keyword evidence="4" id="KW-1185">Reference proteome</keyword>
<keyword evidence="2" id="KW-0804">Transcription</keyword>
<keyword evidence="2" id="KW-0806">Transcription termination</keyword>
<dbReference type="Gene3D" id="1.25.70.10">
    <property type="entry name" value="Transcription termination factor 3, mitochondrial"/>
    <property type="match status" value="1"/>
</dbReference>
<dbReference type="InterPro" id="IPR003690">
    <property type="entry name" value="MTERF"/>
</dbReference>
<dbReference type="KEGG" id="sind:105177221"/>
<dbReference type="GO" id="GO:0003676">
    <property type="term" value="F:nucleic acid binding"/>
    <property type="evidence" value="ECO:0007669"/>
    <property type="project" value="InterPro"/>
</dbReference>
<sequence length="390" mass="44614">MMKALLRRNITCLFSDNSSSIGKSNTSVSLFALYFSTAPESKSLNTPTVFELLRHRHQLSPDVASHVSSVVTHLKNPKNVDSILLFFKEFGFTKTQLEKTLKSRPSLLVASLEKIIKPKIQIFQDLGFSAKDIASIISKEPGVLHTSTNKRLIPALSLLKGFLGSNEKVAKALRQSGWLLLTDLEKNLVPNVKFLENCGITREQISMLLNYLPRFLLYKPEDMRKCVDKVEEMGVSRRSRMFIYSVAIVGSMIKGRWELKLQSFRNILEFSEDDILRVLRQNPQVFAVSEDKMKKVKEVLLATGKYKTSCIVKDPKSLMYSIEKRYKPRFEVLGILESRHLIDKWPRLGAIYRMPDDKFFEVFVGPYLNEVGGAYLGQKAFKDRKEARHI</sequence>
<organism evidence="4 5">
    <name type="scientific">Sesamum indicum</name>
    <name type="common">Oriental sesame</name>
    <name type="synonym">Sesamum orientale</name>
    <dbReference type="NCBI Taxonomy" id="4182"/>
    <lineage>
        <taxon>Eukaryota</taxon>
        <taxon>Viridiplantae</taxon>
        <taxon>Streptophyta</taxon>
        <taxon>Embryophyta</taxon>
        <taxon>Tracheophyta</taxon>
        <taxon>Spermatophyta</taxon>
        <taxon>Magnoliopsida</taxon>
        <taxon>eudicotyledons</taxon>
        <taxon>Gunneridae</taxon>
        <taxon>Pentapetalae</taxon>
        <taxon>asterids</taxon>
        <taxon>lamiids</taxon>
        <taxon>Lamiales</taxon>
        <taxon>Pedaliaceae</taxon>
        <taxon>Sesamum</taxon>
    </lineage>
</organism>
<dbReference type="FunFam" id="1.25.70.10:FF:000001">
    <property type="entry name" value="Mitochondrial transcription termination factor-like"/>
    <property type="match status" value="1"/>
</dbReference>
<gene>
    <name evidence="5" type="primary">LOC105177221</name>
</gene>
<dbReference type="GO" id="GO:0006353">
    <property type="term" value="P:DNA-templated transcription termination"/>
    <property type="evidence" value="ECO:0007669"/>
    <property type="project" value="UniProtKB-KW"/>
</dbReference>
<dbReference type="Proteomes" id="UP000504604">
    <property type="component" value="Linkage group LG2"/>
</dbReference>
<evidence type="ECO:0000256" key="2">
    <source>
        <dbReference type="ARBA" id="ARBA00022472"/>
    </source>
</evidence>
<protein>
    <submittedName>
        <fullName evidence="5">Uncharacterized protein LOC105177221</fullName>
    </submittedName>
</protein>
<proteinExistence type="inferred from homology"/>
<comment type="similarity">
    <text evidence="1">Belongs to the mTERF family.</text>
</comment>
<dbReference type="PANTHER" id="PTHR13068">
    <property type="entry name" value="CGI-12 PROTEIN-RELATED"/>
    <property type="match status" value="1"/>
</dbReference>
<dbReference type="FunCoup" id="A0A6I9UII0">
    <property type="interactions" value="211"/>
</dbReference>
<dbReference type="PANTHER" id="PTHR13068:SF130">
    <property type="entry name" value="TRANSCRIPTION TERMINATION FACTOR MTERF6, CHLOROPLASTIC_MITOCHONDRIAL-LIKE"/>
    <property type="match status" value="1"/>
</dbReference>
<dbReference type="GeneID" id="105177221"/>